<keyword evidence="17" id="KW-1185">Reference proteome</keyword>
<evidence type="ECO:0000256" key="7">
    <source>
        <dbReference type="ARBA" id="ARBA00023277"/>
    </source>
</evidence>
<dbReference type="PROSITE" id="PS51677">
    <property type="entry name" value="NODB"/>
    <property type="match status" value="1"/>
</dbReference>
<feature type="domain" description="NodB homology" evidence="15">
    <location>
        <begin position="151"/>
        <end position="339"/>
    </location>
</feature>
<dbReference type="Gene3D" id="3.20.20.370">
    <property type="entry name" value="Glycoside hydrolase/deacetylase"/>
    <property type="match status" value="1"/>
</dbReference>
<evidence type="ECO:0000256" key="13">
    <source>
        <dbReference type="ARBA" id="ARBA00048494"/>
    </source>
</evidence>
<comment type="catalytic activity">
    <reaction evidence="13">
        <text>[(1-&gt;4)-N-acetyl-beta-D-glucosaminyl](n) + n H2O = chitosan + n acetate</text>
        <dbReference type="Rhea" id="RHEA:10464"/>
        <dbReference type="Rhea" id="RHEA-COMP:9593"/>
        <dbReference type="Rhea" id="RHEA-COMP:9597"/>
        <dbReference type="ChEBI" id="CHEBI:15377"/>
        <dbReference type="ChEBI" id="CHEBI:17029"/>
        <dbReference type="ChEBI" id="CHEBI:30089"/>
        <dbReference type="ChEBI" id="CHEBI:57704"/>
        <dbReference type="EC" id="3.5.1.41"/>
    </reaction>
    <physiologicalReaction direction="left-to-right" evidence="13">
        <dbReference type="Rhea" id="RHEA:10465"/>
    </physiologicalReaction>
</comment>
<comment type="subcellular location">
    <subcellularLocation>
        <location evidence="2">Cell membrane</location>
        <topology evidence="2">Lipid-anchor</topology>
        <topology evidence="2">GPI-anchor</topology>
    </subcellularLocation>
</comment>
<feature type="chain" id="PRO_5041993502" description="chitin deacetylase" evidence="14">
    <location>
        <begin position="17"/>
        <end position="438"/>
    </location>
</feature>
<keyword evidence="5" id="KW-0146">Chitin degradation</keyword>
<comment type="caution">
    <text evidence="16">The sequence shown here is derived from an EMBL/GenBank/DDBJ whole genome shotgun (WGS) entry which is preliminary data.</text>
</comment>
<reference evidence="16" key="1">
    <citation type="submission" date="2023-03" db="EMBL/GenBank/DDBJ databases">
        <title>Massive genome expansion in bonnet fungi (Mycena s.s.) driven by repeated elements and novel gene families across ecological guilds.</title>
        <authorList>
            <consortium name="Lawrence Berkeley National Laboratory"/>
            <person name="Harder C.B."/>
            <person name="Miyauchi S."/>
            <person name="Viragh M."/>
            <person name="Kuo A."/>
            <person name="Thoen E."/>
            <person name="Andreopoulos B."/>
            <person name="Lu D."/>
            <person name="Skrede I."/>
            <person name="Drula E."/>
            <person name="Henrissat B."/>
            <person name="Morin E."/>
            <person name="Kohler A."/>
            <person name="Barry K."/>
            <person name="LaButti K."/>
            <person name="Morin E."/>
            <person name="Salamov A."/>
            <person name="Lipzen A."/>
            <person name="Mereny Z."/>
            <person name="Hegedus B."/>
            <person name="Baldrian P."/>
            <person name="Stursova M."/>
            <person name="Weitz H."/>
            <person name="Taylor A."/>
            <person name="Grigoriev I.V."/>
            <person name="Nagy L.G."/>
            <person name="Martin F."/>
            <person name="Kauserud H."/>
        </authorList>
    </citation>
    <scope>NUCLEOTIDE SEQUENCE</scope>
    <source>
        <strain evidence="16">9144</strain>
    </source>
</reference>
<dbReference type="AlphaFoldDB" id="A0AAD6VUY1"/>
<name>A0AAD6VUY1_9AGAR</name>
<keyword evidence="8" id="KW-0170">Cobalt</keyword>
<evidence type="ECO:0000313" key="17">
    <source>
        <dbReference type="Proteomes" id="UP001219525"/>
    </source>
</evidence>
<dbReference type="GO" id="GO:0000272">
    <property type="term" value="P:polysaccharide catabolic process"/>
    <property type="evidence" value="ECO:0007669"/>
    <property type="project" value="UniProtKB-KW"/>
</dbReference>
<evidence type="ECO:0000313" key="16">
    <source>
        <dbReference type="EMBL" id="KAJ7221449.1"/>
    </source>
</evidence>
<dbReference type="GO" id="GO:0071555">
    <property type="term" value="P:cell wall organization"/>
    <property type="evidence" value="ECO:0007669"/>
    <property type="project" value="UniProtKB-KW"/>
</dbReference>
<evidence type="ECO:0000256" key="3">
    <source>
        <dbReference type="ARBA" id="ARBA00022475"/>
    </source>
</evidence>
<evidence type="ECO:0000256" key="11">
    <source>
        <dbReference type="ARBA" id="ARBA00023326"/>
    </source>
</evidence>
<accession>A0AAD6VUY1</accession>
<dbReference type="EC" id="3.5.1.41" evidence="12"/>
<proteinExistence type="predicted"/>
<evidence type="ECO:0000256" key="6">
    <source>
        <dbReference type="ARBA" id="ARBA00023136"/>
    </source>
</evidence>
<evidence type="ECO:0000256" key="12">
    <source>
        <dbReference type="ARBA" id="ARBA00024056"/>
    </source>
</evidence>
<dbReference type="InterPro" id="IPR011330">
    <property type="entry name" value="Glyco_hydro/deAcase_b/a-brl"/>
</dbReference>
<evidence type="ECO:0000256" key="2">
    <source>
        <dbReference type="ARBA" id="ARBA00004609"/>
    </source>
</evidence>
<evidence type="ECO:0000259" key="15">
    <source>
        <dbReference type="PROSITE" id="PS51677"/>
    </source>
</evidence>
<dbReference type="PANTHER" id="PTHR10587">
    <property type="entry name" value="GLYCOSYL TRANSFERASE-RELATED"/>
    <property type="match status" value="1"/>
</dbReference>
<protein>
    <recommendedName>
        <fullName evidence="12">chitin deacetylase</fullName>
        <ecNumber evidence="12">3.5.1.41</ecNumber>
    </recommendedName>
</protein>
<dbReference type="GO" id="GO:0005886">
    <property type="term" value="C:plasma membrane"/>
    <property type="evidence" value="ECO:0007669"/>
    <property type="project" value="UniProtKB-SubCell"/>
</dbReference>
<evidence type="ECO:0000256" key="4">
    <source>
        <dbReference type="ARBA" id="ARBA00022622"/>
    </source>
</evidence>
<keyword evidence="7" id="KW-0119">Carbohydrate metabolism</keyword>
<keyword evidence="6" id="KW-0472">Membrane</keyword>
<evidence type="ECO:0000256" key="8">
    <source>
        <dbReference type="ARBA" id="ARBA00023285"/>
    </source>
</evidence>
<dbReference type="SUPFAM" id="SSF88713">
    <property type="entry name" value="Glycoside hydrolase/deacetylase"/>
    <property type="match status" value="1"/>
</dbReference>
<evidence type="ECO:0000256" key="5">
    <source>
        <dbReference type="ARBA" id="ARBA00023024"/>
    </source>
</evidence>
<dbReference type="PANTHER" id="PTHR10587:SF135">
    <property type="entry name" value="CHITIN DEACETYLASE 3"/>
    <property type="match status" value="1"/>
</dbReference>
<dbReference type="GO" id="GO:0009272">
    <property type="term" value="P:fungal-type cell wall biogenesis"/>
    <property type="evidence" value="ECO:0007669"/>
    <property type="project" value="UniProtKB-ARBA"/>
</dbReference>
<dbReference type="Proteomes" id="UP001219525">
    <property type="component" value="Unassembled WGS sequence"/>
</dbReference>
<evidence type="ECO:0000256" key="9">
    <source>
        <dbReference type="ARBA" id="ARBA00023288"/>
    </source>
</evidence>
<keyword evidence="4" id="KW-0325">Glycoprotein</keyword>
<dbReference type="Pfam" id="PF01522">
    <property type="entry name" value="Polysacc_deac_1"/>
    <property type="match status" value="1"/>
</dbReference>
<keyword evidence="4" id="KW-0336">GPI-anchor</keyword>
<dbReference type="GO" id="GO:0006032">
    <property type="term" value="P:chitin catabolic process"/>
    <property type="evidence" value="ECO:0007669"/>
    <property type="project" value="UniProtKB-KW"/>
</dbReference>
<keyword evidence="3" id="KW-1003">Cell membrane</keyword>
<organism evidence="16 17">
    <name type="scientific">Mycena pura</name>
    <dbReference type="NCBI Taxonomy" id="153505"/>
    <lineage>
        <taxon>Eukaryota</taxon>
        <taxon>Fungi</taxon>
        <taxon>Dikarya</taxon>
        <taxon>Basidiomycota</taxon>
        <taxon>Agaricomycotina</taxon>
        <taxon>Agaricomycetes</taxon>
        <taxon>Agaricomycetidae</taxon>
        <taxon>Agaricales</taxon>
        <taxon>Marasmiineae</taxon>
        <taxon>Mycenaceae</taxon>
        <taxon>Mycena</taxon>
    </lineage>
</organism>
<sequence>MLSSLALLSLPLLSAAAVYPRHDDEHSHSVARRLPDSWYQRDDHPVHALFRRDGPTDGVTYAQVGSPEWVSAYPAGPPASPDPTKMPVEWLNALNDAVARGVIPNISVTTLADPVNGIPTYPSDLNATGPEVCSATYQCRIPGDVWDAPDGALGLSFDDGPLPPSDGLYAYLAEHNQTATHFMIGSNIIQYPTEFLKAFGQGDDIAVHTWTHPYMTTLSNEVVVAELGWTVQVIHNSTGGRVPRFWRPPYGDSDMRTRAIAKEVFGLTTVVWNQDTNDWSLSDSPPGTTAAKVNASMTQWLTGPKSPGLIILEHELSNQSVASFQAAYPMMLSTGWQVTSLAKLMGNGSSYQNAASDEGAVVPVGNILNAVNVTVPLSSSASALITPTASAAAKQATPAQASASPSSVAKSSDALSMGPSVGLATAVAAALFGVMLCA</sequence>
<keyword evidence="9" id="KW-0449">Lipoprotein</keyword>
<evidence type="ECO:0000256" key="10">
    <source>
        <dbReference type="ARBA" id="ARBA00023316"/>
    </source>
</evidence>
<evidence type="ECO:0000256" key="14">
    <source>
        <dbReference type="SAM" id="SignalP"/>
    </source>
</evidence>
<gene>
    <name evidence="16" type="ORF">GGX14DRAFT_429705</name>
</gene>
<comment type="cofactor">
    <cofactor evidence="1">
        <name>Co(2+)</name>
        <dbReference type="ChEBI" id="CHEBI:48828"/>
    </cofactor>
</comment>
<keyword evidence="10" id="KW-0961">Cell wall biogenesis/degradation</keyword>
<dbReference type="InterPro" id="IPR002509">
    <property type="entry name" value="NODB_dom"/>
</dbReference>
<keyword evidence="11" id="KW-0624">Polysaccharide degradation</keyword>
<dbReference type="GO" id="GO:0004099">
    <property type="term" value="F:chitin deacetylase activity"/>
    <property type="evidence" value="ECO:0007669"/>
    <property type="project" value="UniProtKB-EC"/>
</dbReference>
<dbReference type="InterPro" id="IPR050248">
    <property type="entry name" value="Polysacc_deacetylase_ArnD"/>
</dbReference>
<evidence type="ECO:0000256" key="1">
    <source>
        <dbReference type="ARBA" id="ARBA00001941"/>
    </source>
</evidence>
<dbReference type="GO" id="GO:0098552">
    <property type="term" value="C:side of membrane"/>
    <property type="evidence" value="ECO:0007669"/>
    <property type="project" value="UniProtKB-KW"/>
</dbReference>
<dbReference type="EMBL" id="JARJCW010000008">
    <property type="protein sequence ID" value="KAJ7221449.1"/>
    <property type="molecule type" value="Genomic_DNA"/>
</dbReference>
<feature type="signal peptide" evidence="14">
    <location>
        <begin position="1"/>
        <end position="16"/>
    </location>
</feature>
<keyword evidence="14" id="KW-0732">Signal</keyword>